<protein>
    <submittedName>
        <fullName evidence="2">Uncharacterized protein</fullName>
    </submittedName>
</protein>
<proteinExistence type="predicted"/>
<dbReference type="AlphaFoldDB" id="A0A833ZM99"/>
<feature type="compositionally biased region" description="Low complexity" evidence="1">
    <location>
        <begin position="36"/>
        <end position="54"/>
    </location>
</feature>
<sequence>MAAWSWLSAARAVSKSSPVSREGSAANAVSSWGCPRESVSGSRRGSRGRPCAGRLRSGHAGPRQHPAGPVPLSPCRGSTCGPGPPLAAGSAPWTSLQSQCVAGSRRVHTRHWCPCHPITAPLFLGAEPSWSQGFAVSAGGRPAPPPSPGSPCVMVQTDLTCCWNSSAMQMSLKPQARTAPQPSRRLRCRFESPVRTRARGGGLCFILPRSAY</sequence>
<organism evidence="2 3">
    <name type="scientific">Phyllostomus discolor</name>
    <name type="common">pale spear-nosed bat</name>
    <dbReference type="NCBI Taxonomy" id="89673"/>
    <lineage>
        <taxon>Eukaryota</taxon>
        <taxon>Metazoa</taxon>
        <taxon>Chordata</taxon>
        <taxon>Craniata</taxon>
        <taxon>Vertebrata</taxon>
        <taxon>Euteleostomi</taxon>
        <taxon>Mammalia</taxon>
        <taxon>Eutheria</taxon>
        <taxon>Laurasiatheria</taxon>
        <taxon>Chiroptera</taxon>
        <taxon>Yangochiroptera</taxon>
        <taxon>Phyllostomidae</taxon>
        <taxon>Phyllostominae</taxon>
        <taxon>Phyllostomus</taxon>
    </lineage>
</organism>
<comment type="caution">
    <text evidence="2">The sequence shown here is derived from an EMBL/GenBank/DDBJ whole genome shotgun (WGS) entry which is preliminary data.</text>
</comment>
<gene>
    <name evidence="2" type="ORF">HJG60_012089</name>
</gene>
<dbReference type="Proteomes" id="UP000664940">
    <property type="component" value="Unassembled WGS sequence"/>
</dbReference>
<evidence type="ECO:0000313" key="2">
    <source>
        <dbReference type="EMBL" id="KAF6095117.1"/>
    </source>
</evidence>
<dbReference type="EMBL" id="JABVXQ010000008">
    <property type="protein sequence ID" value="KAF6095117.1"/>
    <property type="molecule type" value="Genomic_DNA"/>
</dbReference>
<evidence type="ECO:0000313" key="3">
    <source>
        <dbReference type="Proteomes" id="UP000664940"/>
    </source>
</evidence>
<reference evidence="2 3" key="1">
    <citation type="journal article" date="2020" name="Nature">
        <title>Six reference-quality genomes reveal evolution of bat adaptations.</title>
        <authorList>
            <person name="Jebb D."/>
            <person name="Huang Z."/>
            <person name="Pippel M."/>
            <person name="Hughes G.M."/>
            <person name="Lavrichenko K."/>
            <person name="Devanna P."/>
            <person name="Winkler S."/>
            <person name="Jermiin L.S."/>
            <person name="Skirmuntt E.C."/>
            <person name="Katzourakis A."/>
            <person name="Burkitt-Gray L."/>
            <person name="Ray D.A."/>
            <person name="Sullivan K.A.M."/>
            <person name="Roscito J.G."/>
            <person name="Kirilenko B.M."/>
            <person name="Davalos L.M."/>
            <person name="Corthals A.P."/>
            <person name="Power M.L."/>
            <person name="Jones G."/>
            <person name="Ransome R.D."/>
            <person name="Dechmann D.K.N."/>
            <person name="Locatelli A.G."/>
            <person name="Puechmaille S.J."/>
            <person name="Fedrigo O."/>
            <person name="Jarvis E.D."/>
            <person name="Hiller M."/>
            <person name="Vernes S.C."/>
            <person name="Myers E.W."/>
            <person name="Teeling E.C."/>
        </authorList>
    </citation>
    <scope>NUCLEOTIDE SEQUENCE [LARGE SCALE GENOMIC DNA]</scope>
    <source>
        <strain evidence="2">Bat1K_MPI-CBG_1</strain>
    </source>
</reference>
<accession>A0A833ZM99</accession>
<name>A0A833ZM99_9CHIR</name>
<feature type="region of interest" description="Disordered" evidence="1">
    <location>
        <begin position="15"/>
        <end position="76"/>
    </location>
</feature>
<evidence type="ECO:0000256" key="1">
    <source>
        <dbReference type="SAM" id="MobiDB-lite"/>
    </source>
</evidence>